<dbReference type="VEuPathDB" id="PlasmoDB:PVP01_0009360"/>
<dbReference type="Proteomes" id="UP000196402">
    <property type="component" value="Unassembled WGS sequence"/>
</dbReference>
<sequence>MGCTTEINYDTYNFFDNIINYIESSDKLESNTVQLDSEDDCTSFSHTNTRGNLELGKKVCELFVKLYKSLPSVQKKDHSDYKKEWHFLNYWLNFNISKYKLNAITCATNFSDGLGHHCMHTLGFEFPPASSIYNIREDELIKMNLLYGLYENYKKLDNILNPSQQDNPDLLLELSTKCCSDYIKANYFCKGEKNKFCIQLDNFKKKYEELDSKLVGKSVEYSSNFIKLSECKNTNVMSTALIGTTVGLVPLLVGIYKFTPLGLLFNPNKRKFTQEYKSNGEEMRNIMLMDQGSEHISSQQGTYNIKYHSV</sequence>
<proteinExistence type="predicted"/>
<dbReference type="InterPro" id="IPR008780">
    <property type="entry name" value="Plasmodium_Vir"/>
</dbReference>
<dbReference type="VEuPathDB" id="PlasmoDB:PVW1_020026300"/>
<evidence type="ECO:0000256" key="1">
    <source>
        <dbReference type="SAM" id="Phobius"/>
    </source>
</evidence>
<evidence type="ECO:0000313" key="3">
    <source>
        <dbReference type="Proteomes" id="UP000196402"/>
    </source>
</evidence>
<dbReference type="VEuPathDB" id="PlasmoDB:PVX_145260"/>
<dbReference type="VEuPathDB" id="PlasmoDB:PVPAM_000035500"/>
<feature type="transmembrane region" description="Helical" evidence="1">
    <location>
        <begin position="236"/>
        <end position="256"/>
    </location>
</feature>
<protein>
    <submittedName>
        <fullName evidence="2">VIR protein</fullName>
    </submittedName>
</protein>
<dbReference type="EMBL" id="FLYH01000120">
    <property type="protein sequence ID" value="SCA59909.1"/>
    <property type="molecule type" value="Genomic_DNA"/>
</dbReference>
<name>A0A1G4E6T3_PLAVI</name>
<keyword evidence="1" id="KW-1133">Transmembrane helix</keyword>
<dbReference type="Pfam" id="PF05795">
    <property type="entry name" value="Plasmodium_Vir"/>
    <property type="match status" value="1"/>
</dbReference>
<keyword evidence="1" id="KW-0472">Membrane</keyword>
<gene>
    <name evidence="2" type="ORF">PVT01_000051800</name>
</gene>
<keyword evidence="1" id="KW-0812">Transmembrane</keyword>
<accession>A0A1G4E6T3</accession>
<dbReference type="AlphaFoldDB" id="A0A1G4E6T3"/>
<reference evidence="2 3" key="1">
    <citation type="submission" date="2016-07" db="EMBL/GenBank/DDBJ databases">
        <authorList>
            <consortium name="Pathogen Informatics"/>
        </authorList>
    </citation>
    <scope>NUCLEOTIDE SEQUENCE [LARGE SCALE GENOMIC DNA]</scope>
</reference>
<organism evidence="2 3">
    <name type="scientific">Plasmodium vivax</name>
    <name type="common">malaria parasite P. vivax</name>
    <dbReference type="NCBI Taxonomy" id="5855"/>
    <lineage>
        <taxon>Eukaryota</taxon>
        <taxon>Sar</taxon>
        <taxon>Alveolata</taxon>
        <taxon>Apicomplexa</taxon>
        <taxon>Aconoidasida</taxon>
        <taxon>Haemosporida</taxon>
        <taxon>Plasmodiidae</taxon>
        <taxon>Plasmodium</taxon>
        <taxon>Plasmodium (Plasmodium)</taxon>
    </lineage>
</organism>
<evidence type="ECO:0000313" key="2">
    <source>
        <dbReference type="EMBL" id="SCA59909.1"/>
    </source>
</evidence>